<protein>
    <submittedName>
        <fullName evidence="10">Predicted protein</fullName>
    </submittedName>
</protein>
<evidence type="ECO:0000256" key="6">
    <source>
        <dbReference type="ARBA" id="ARBA00023015"/>
    </source>
</evidence>
<evidence type="ECO:0000256" key="4">
    <source>
        <dbReference type="ARBA" id="ARBA00022771"/>
    </source>
</evidence>
<dbReference type="PANTHER" id="PTHR11618">
    <property type="entry name" value="TRANSCRIPTION INITIATION FACTOR IIB-RELATED"/>
    <property type="match status" value="1"/>
</dbReference>
<dbReference type="InterPro" id="IPR000812">
    <property type="entry name" value="TFIIB"/>
</dbReference>
<evidence type="ECO:0000313" key="11">
    <source>
        <dbReference type="Proteomes" id="UP000001194"/>
    </source>
</evidence>
<dbReference type="InParanoid" id="B0D3L3"/>
<keyword evidence="5" id="KW-0862">Zinc</keyword>
<dbReference type="GeneID" id="6073897"/>
<comment type="similarity">
    <text evidence="2">Belongs to the TFIIB family.</text>
</comment>
<dbReference type="STRING" id="486041.B0D3L3"/>
<dbReference type="SUPFAM" id="SSF47954">
    <property type="entry name" value="Cyclin-like"/>
    <property type="match status" value="1"/>
</dbReference>
<feature type="region of interest" description="Disordered" evidence="9">
    <location>
        <begin position="364"/>
        <end position="404"/>
    </location>
</feature>
<dbReference type="RefSeq" id="XP_001878595.1">
    <property type="nucleotide sequence ID" value="XM_001878560.1"/>
</dbReference>
<dbReference type="GO" id="GO:0008270">
    <property type="term" value="F:zinc ion binding"/>
    <property type="evidence" value="ECO:0007669"/>
    <property type="project" value="UniProtKB-KW"/>
</dbReference>
<name>B0D3L3_LACBS</name>
<dbReference type="OrthoDB" id="2527864at2759"/>
<keyword evidence="7" id="KW-0804">Transcription</keyword>
<keyword evidence="4" id="KW-0863">Zinc-finger</keyword>
<comment type="subcellular location">
    <subcellularLocation>
        <location evidence="1">Nucleus</location>
    </subcellularLocation>
</comment>
<accession>B0D3L3</accession>
<dbReference type="CDD" id="cd00043">
    <property type="entry name" value="CYCLIN_SF"/>
    <property type="match status" value="1"/>
</dbReference>
<evidence type="ECO:0000256" key="9">
    <source>
        <dbReference type="SAM" id="MobiDB-lite"/>
    </source>
</evidence>
<dbReference type="GO" id="GO:0005634">
    <property type="term" value="C:nucleus"/>
    <property type="evidence" value="ECO:0007669"/>
    <property type="project" value="UniProtKB-SubCell"/>
</dbReference>
<keyword evidence="11" id="KW-1185">Reference proteome</keyword>
<dbReference type="InterPro" id="IPR036915">
    <property type="entry name" value="Cyclin-like_sf"/>
</dbReference>
<feature type="region of interest" description="Disordered" evidence="9">
    <location>
        <begin position="68"/>
        <end position="90"/>
    </location>
</feature>
<evidence type="ECO:0000313" key="10">
    <source>
        <dbReference type="EMBL" id="EDR11294.1"/>
    </source>
</evidence>
<evidence type="ECO:0000256" key="5">
    <source>
        <dbReference type="ARBA" id="ARBA00022833"/>
    </source>
</evidence>
<dbReference type="GO" id="GO:0097550">
    <property type="term" value="C:transcription preinitiation complex"/>
    <property type="evidence" value="ECO:0007669"/>
    <property type="project" value="TreeGrafter"/>
</dbReference>
<dbReference type="GO" id="GO:0070897">
    <property type="term" value="P:transcription preinitiation complex assembly"/>
    <property type="evidence" value="ECO:0007669"/>
    <property type="project" value="InterPro"/>
</dbReference>
<keyword evidence="3" id="KW-0479">Metal-binding</keyword>
<evidence type="ECO:0000256" key="8">
    <source>
        <dbReference type="ARBA" id="ARBA00023242"/>
    </source>
</evidence>
<evidence type="ECO:0000256" key="3">
    <source>
        <dbReference type="ARBA" id="ARBA00022723"/>
    </source>
</evidence>
<dbReference type="Proteomes" id="UP000001194">
    <property type="component" value="Unassembled WGS sequence"/>
</dbReference>
<dbReference type="GO" id="GO:0001006">
    <property type="term" value="F:RNA polymerase III type 3 promoter sequence-specific DNA binding"/>
    <property type="evidence" value="ECO:0007669"/>
    <property type="project" value="TreeGrafter"/>
</dbReference>
<feature type="compositionally biased region" description="Polar residues" evidence="9">
    <location>
        <begin position="381"/>
        <end position="393"/>
    </location>
</feature>
<dbReference type="EMBL" id="DS547096">
    <property type="protein sequence ID" value="EDR11294.1"/>
    <property type="molecule type" value="Genomic_DNA"/>
</dbReference>
<dbReference type="PANTHER" id="PTHR11618:SF4">
    <property type="entry name" value="TRANSCRIPTION FACTOR IIIB 90 KDA SUBUNIT"/>
    <property type="match status" value="1"/>
</dbReference>
<evidence type="ECO:0000256" key="7">
    <source>
        <dbReference type="ARBA" id="ARBA00023163"/>
    </source>
</evidence>
<dbReference type="HOGENOM" id="CLU_030895_0_0_1"/>
<dbReference type="Gene3D" id="1.10.472.170">
    <property type="match status" value="1"/>
</dbReference>
<keyword evidence="8" id="KW-0539">Nucleus</keyword>
<keyword evidence="6" id="KW-0805">Transcription regulation</keyword>
<gene>
    <name evidence="10" type="ORF">LACBIDRAFT_293440</name>
</gene>
<evidence type="ECO:0000256" key="1">
    <source>
        <dbReference type="ARBA" id="ARBA00004123"/>
    </source>
</evidence>
<evidence type="ECO:0000256" key="2">
    <source>
        <dbReference type="ARBA" id="ARBA00010857"/>
    </source>
</evidence>
<sequence length="648" mass="71403">MSVNCSECRGDTIWDDEAASAICTTCGTLTDPSQSILTSQDYRSEFLHSNPLWVPAAPSTLKVSRRNGGQWDLSGQEAEARGRKNSASRSNISPSLILTPLSQYAIAEFINSLAVSMNAAALSPRALTLFNQAKTAGQFRWGRKTRLIAGACLSIALREANRPNSFHDIAFLLKTSPTSLTRTYISITSLLNFTSTVIDPSIHISTLQSHLASVLRDNQKDSGLPDSLVKFLQPICLRTVSTTANSLCSLIARLCPDDDLKRLPPAPTACAIFMLSLEAECRETISPLGGLAQCLGARCHVGKGVVMTRYKAIQDEVASWIEKVPWLDKYEGKSRRAKVSRRLVVARGLKDVINFQDEIWRDAVPPNPLLDEDDEDEENDSTTNIPVSASQDTRPPPRKRQKTHHSLLDATHFLLDPLSGSIPPSSHTLIRQHSCTLPSSAASTQLSSSSSNHLLPVTSYILTAPLSNLISKHAPTRLQRLTVDRGGSGEAEVADDELFTEGELEGFLRNEGEVEILRQAFGWDQDNPEPVVEEIRVSRKSRAGTDAVKKKSRLNLEALAQFLDGGDEEKESDFEFGLYGFDKSDGHSDDDVETSQDPFSIHRLPTTSHVSSRTMENCQTDGEVVIDTWRPLTPERDVDANRYDEEYD</sequence>
<reference evidence="10 11" key="1">
    <citation type="journal article" date="2008" name="Nature">
        <title>The genome of Laccaria bicolor provides insights into mycorrhizal symbiosis.</title>
        <authorList>
            <person name="Martin F."/>
            <person name="Aerts A."/>
            <person name="Ahren D."/>
            <person name="Brun A."/>
            <person name="Danchin E.G.J."/>
            <person name="Duchaussoy F."/>
            <person name="Gibon J."/>
            <person name="Kohler A."/>
            <person name="Lindquist E."/>
            <person name="Pereda V."/>
            <person name="Salamov A."/>
            <person name="Shapiro H.J."/>
            <person name="Wuyts J."/>
            <person name="Blaudez D."/>
            <person name="Buee M."/>
            <person name="Brokstein P."/>
            <person name="Canbaeck B."/>
            <person name="Cohen D."/>
            <person name="Courty P.E."/>
            <person name="Coutinho P.M."/>
            <person name="Delaruelle C."/>
            <person name="Detter J.C."/>
            <person name="Deveau A."/>
            <person name="DiFazio S."/>
            <person name="Duplessis S."/>
            <person name="Fraissinet-Tachet L."/>
            <person name="Lucic E."/>
            <person name="Frey-Klett P."/>
            <person name="Fourrey C."/>
            <person name="Feussner I."/>
            <person name="Gay G."/>
            <person name="Grimwood J."/>
            <person name="Hoegger P.J."/>
            <person name="Jain P."/>
            <person name="Kilaru S."/>
            <person name="Labbe J."/>
            <person name="Lin Y.C."/>
            <person name="Legue V."/>
            <person name="Le Tacon F."/>
            <person name="Marmeisse R."/>
            <person name="Melayah D."/>
            <person name="Montanini B."/>
            <person name="Muratet M."/>
            <person name="Nehls U."/>
            <person name="Niculita-Hirzel H."/>
            <person name="Oudot-Le Secq M.P."/>
            <person name="Peter M."/>
            <person name="Quesneville H."/>
            <person name="Rajashekar B."/>
            <person name="Reich M."/>
            <person name="Rouhier N."/>
            <person name="Schmutz J."/>
            <person name="Yin T."/>
            <person name="Chalot M."/>
            <person name="Henrissat B."/>
            <person name="Kuees U."/>
            <person name="Lucas S."/>
            <person name="Van de Peer Y."/>
            <person name="Podila G.K."/>
            <person name="Polle A."/>
            <person name="Pukkila P.J."/>
            <person name="Richardson P.M."/>
            <person name="Rouze P."/>
            <person name="Sanders I.R."/>
            <person name="Stajich J.E."/>
            <person name="Tunlid A."/>
            <person name="Tuskan G."/>
            <person name="Grigoriev I.V."/>
        </authorList>
    </citation>
    <scope>NUCLEOTIDE SEQUENCE [LARGE SCALE GENOMIC DNA]</scope>
    <source>
        <strain evidence="11">S238N-H82 / ATCC MYA-4686</strain>
    </source>
</reference>
<dbReference type="KEGG" id="lbc:LACBIDRAFT_293440"/>
<organism evidence="11">
    <name type="scientific">Laccaria bicolor (strain S238N-H82 / ATCC MYA-4686)</name>
    <name type="common">Bicoloured deceiver</name>
    <name type="synonym">Laccaria laccata var. bicolor</name>
    <dbReference type="NCBI Taxonomy" id="486041"/>
    <lineage>
        <taxon>Eukaryota</taxon>
        <taxon>Fungi</taxon>
        <taxon>Dikarya</taxon>
        <taxon>Basidiomycota</taxon>
        <taxon>Agaricomycotina</taxon>
        <taxon>Agaricomycetes</taxon>
        <taxon>Agaricomycetidae</taxon>
        <taxon>Agaricales</taxon>
        <taxon>Agaricineae</taxon>
        <taxon>Hydnangiaceae</taxon>
        <taxon>Laccaria</taxon>
    </lineage>
</organism>
<proteinExistence type="inferred from homology"/>
<dbReference type="GO" id="GO:0000995">
    <property type="term" value="F:RNA polymerase III general transcription initiation factor activity"/>
    <property type="evidence" value="ECO:0007669"/>
    <property type="project" value="TreeGrafter"/>
</dbReference>
<feature type="compositionally biased region" description="Acidic residues" evidence="9">
    <location>
        <begin position="370"/>
        <end position="380"/>
    </location>
</feature>
<dbReference type="GO" id="GO:0000126">
    <property type="term" value="C:transcription factor TFIIIB complex"/>
    <property type="evidence" value="ECO:0007669"/>
    <property type="project" value="TreeGrafter"/>
</dbReference>
<dbReference type="AlphaFoldDB" id="B0D3L3"/>